<keyword evidence="1" id="KW-0282">Flagellum</keyword>
<dbReference type="Proteomes" id="UP001631969">
    <property type="component" value="Unassembled WGS sequence"/>
</dbReference>
<dbReference type="EMBL" id="JBJURJ010000022">
    <property type="protein sequence ID" value="MFM9331771.1"/>
    <property type="molecule type" value="Genomic_DNA"/>
</dbReference>
<proteinExistence type="predicted"/>
<sequence length="238" mass="25941">MTRRRNLGYSLVAGLLAVLLVYGVYMILIRQVELQQTVRIVAPKDFIPAGTRLEAGMLELVTVVKSGLRPGMLETVESAVGKWALVPLGTREPILDWKIDRFSLLPAPGQATFPVPKEYVLSIPGGIRAGDQVAVYATGKSGTVRLLEEAVTVASIKSSANTEVDDPKEPSIIAKVNNDKEKLYTSRRDANGKAEQLNLNLTEDQWRVIDEACGTKQNKLVIAFLSASKPEEEGGEKP</sequence>
<accession>A0ACC7P727</accession>
<evidence type="ECO:0000313" key="1">
    <source>
        <dbReference type="EMBL" id="MFM9331771.1"/>
    </source>
</evidence>
<keyword evidence="1" id="KW-0969">Cilium</keyword>
<protein>
    <submittedName>
        <fullName evidence="1">Flagellar biosynthesis protein FlgA</fullName>
    </submittedName>
</protein>
<comment type="caution">
    <text evidence="1">The sequence shown here is derived from an EMBL/GenBank/DDBJ whole genome shotgun (WGS) entry which is preliminary data.</text>
</comment>
<reference evidence="1" key="1">
    <citation type="submission" date="2024-12" db="EMBL/GenBank/DDBJ databases">
        <authorList>
            <person name="Wu N."/>
        </authorList>
    </citation>
    <scope>NUCLEOTIDE SEQUENCE</scope>
    <source>
        <strain evidence="1">P15</strain>
    </source>
</reference>
<evidence type="ECO:0000313" key="2">
    <source>
        <dbReference type="Proteomes" id="UP001631969"/>
    </source>
</evidence>
<gene>
    <name evidence="1" type="ORF">ACI1P1_26075</name>
</gene>
<organism evidence="1 2">
    <name type="scientific">Paenibacillus mesotrionivorans</name>
    <dbReference type="NCBI Taxonomy" id="3160968"/>
    <lineage>
        <taxon>Bacteria</taxon>
        <taxon>Bacillati</taxon>
        <taxon>Bacillota</taxon>
        <taxon>Bacilli</taxon>
        <taxon>Bacillales</taxon>
        <taxon>Paenibacillaceae</taxon>
        <taxon>Paenibacillus</taxon>
    </lineage>
</organism>
<keyword evidence="1" id="KW-0966">Cell projection</keyword>
<keyword evidence="2" id="KW-1185">Reference proteome</keyword>
<name>A0ACC7P727_9BACL</name>